<dbReference type="RefSeq" id="WP_162088028.1">
    <property type="nucleotide sequence ID" value="NZ_CAJIMS010000001.1"/>
</dbReference>
<dbReference type="AlphaFoldDB" id="A0A9N8QS19"/>
<gene>
    <name evidence="3" type="ORF">CHRY9390_01649</name>
</gene>
<reference evidence="3" key="1">
    <citation type="submission" date="2020-12" db="EMBL/GenBank/DDBJ databases">
        <authorList>
            <person name="Rodrigo-Torres L."/>
            <person name="Arahal R. D."/>
            <person name="Lucena T."/>
        </authorList>
    </citation>
    <scope>NUCLEOTIDE SEQUENCE</scope>
    <source>
        <strain evidence="3">CECT 9390</strain>
    </source>
</reference>
<dbReference type="InterPro" id="IPR001584">
    <property type="entry name" value="Integrase_cat-core"/>
</dbReference>
<evidence type="ECO:0000256" key="1">
    <source>
        <dbReference type="SAM" id="Phobius"/>
    </source>
</evidence>
<evidence type="ECO:0000313" key="4">
    <source>
        <dbReference type="Proteomes" id="UP000662618"/>
    </source>
</evidence>
<dbReference type="InterPro" id="IPR036397">
    <property type="entry name" value="RNaseH_sf"/>
</dbReference>
<evidence type="ECO:0000259" key="2">
    <source>
        <dbReference type="PROSITE" id="PS50994"/>
    </source>
</evidence>
<organism evidence="3 4">
    <name type="scientific">Chryseobacterium aquaeductus</name>
    <dbReference type="NCBI Taxonomy" id="2675056"/>
    <lineage>
        <taxon>Bacteria</taxon>
        <taxon>Pseudomonadati</taxon>
        <taxon>Bacteroidota</taxon>
        <taxon>Flavobacteriia</taxon>
        <taxon>Flavobacteriales</taxon>
        <taxon>Weeksellaceae</taxon>
        <taxon>Chryseobacterium group</taxon>
        <taxon>Chryseobacterium</taxon>
    </lineage>
</organism>
<keyword evidence="1" id="KW-0812">Transmembrane</keyword>
<dbReference type="Proteomes" id="UP000662618">
    <property type="component" value="Unassembled WGS sequence"/>
</dbReference>
<dbReference type="Pfam" id="PF00665">
    <property type="entry name" value="rve"/>
    <property type="match status" value="1"/>
</dbReference>
<proteinExistence type="predicted"/>
<comment type="caution">
    <text evidence="3">The sequence shown here is derived from an EMBL/GenBank/DDBJ whole genome shotgun (WGS) entry which is preliminary data.</text>
</comment>
<evidence type="ECO:0000313" key="3">
    <source>
        <dbReference type="EMBL" id="CAD7807382.1"/>
    </source>
</evidence>
<dbReference type="SUPFAM" id="SSF53098">
    <property type="entry name" value="Ribonuclease H-like"/>
    <property type="match status" value="1"/>
</dbReference>
<dbReference type="GO" id="GO:0003676">
    <property type="term" value="F:nucleic acid binding"/>
    <property type="evidence" value="ECO:0007669"/>
    <property type="project" value="InterPro"/>
</dbReference>
<feature type="domain" description="Integrase catalytic" evidence="2">
    <location>
        <begin position="231"/>
        <end position="410"/>
    </location>
</feature>
<name>A0A9N8QS19_9FLAO</name>
<dbReference type="InterPro" id="IPR012337">
    <property type="entry name" value="RNaseH-like_sf"/>
</dbReference>
<protein>
    <recommendedName>
        <fullName evidence="2">Integrase catalytic domain-containing protein</fullName>
    </recommendedName>
</protein>
<keyword evidence="1" id="KW-0472">Membrane</keyword>
<dbReference type="EMBL" id="CAJIMS010000001">
    <property type="protein sequence ID" value="CAD7807382.1"/>
    <property type="molecule type" value="Genomic_DNA"/>
</dbReference>
<sequence>MAKYNSYHSQVKICYSLGLEEQLLPKTFTKDIPRSTYFQWRQTPSDKYLGSEFAHKIDGDLENIKLILDEKLRLLTSAYFSLCRLYIVLINFIGRNKMKMFIKQNRDLVVHLMERLPDFVDKSIFYKFFFLNAISYGQMKAFYQAGCKNSPIGICFQRKPNQVSYKELLELKKMLLRKKYLSWSSSAVWAKAVRLGKVSMSRTTWYHYARMLKLNVTRKNYKAKRKEVSVRATRPNEIWHMDVSQYITADNVKFYIYTVVDNFSRKILAYDYSKKLSAAIRVKSLRRATEEQFEMSLSGSNKVKEISEKYPSLNLIVDGGSENNNKTVHDFIKDCQVNIDKKIALKDVTFSNNMVENPFKTMKSKYFRSKEIFERTFAQELHHFVQDFNSERPHYAHELYTPDEVHLNPEIKGTRPYLAEARQKRLETNRITAVRLLKQSRKCYLQAMADC</sequence>
<dbReference type="Gene3D" id="3.30.420.10">
    <property type="entry name" value="Ribonuclease H-like superfamily/Ribonuclease H"/>
    <property type="match status" value="1"/>
</dbReference>
<keyword evidence="1" id="KW-1133">Transmembrane helix</keyword>
<feature type="transmembrane region" description="Helical" evidence="1">
    <location>
        <begin position="74"/>
        <end position="94"/>
    </location>
</feature>
<accession>A0A9N8QS19</accession>
<dbReference type="PROSITE" id="PS50994">
    <property type="entry name" value="INTEGRASE"/>
    <property type="match status" value="1"/>
</dbReference>
<keyword evidence="4" id="KW-1185">Reference proteome</keyword>
<dbReference type="GO" id="GO:0015074">
    <property type="term" value="P:DNA integration"/>
    <property type="evidence" value="ECO:0007669"/>
    <property type="project" value="InterPro"/>
</dbReference>